<dbReference type="NCBIfam" id="TIGR01668">
    <property type="entry name" value="YqeG_hyp_ppase"/>
    <property type="match status" value="1"/>
</dbReference>
<dbReference type="InterPro" id="IPR023214">
    <property type="entry name" value="HAD_sf"/>
</dbReference>
<gene>
    <name evidence="2" type="ORF">NE695_09150</name>
</gene>
<comment type="caution">
    <text evidence="2">The sequence shown here is derived from an EMBL/GenBank/DDBJ whole genome shotgun (WGS) entry which is preliminary data.</text>
</comment>
<proteinExistence type="predicted"/>
<dbReference type="InterPro" id="IPR036412">
    <property type="entry name" value="HAD-like_sf"/>
</dbReference>
<keyword evidence="3" id="KW-1185">Reference proteome</keyword>
<dbReference type="InterPro" id="IPR006549">
    <property type="entry name" value="HAD-SF_hydro_IIIA"/>
</dbReference>
<dbReference type="Pfam" id="PF00702">
    <property type="entry name" value="Hydrolase"/>
    <property type="match status" value="1"/>
</dbReference>
<evidence type="ECO:0000256" key="1">
    <source>
        <dbReference type="ARBA" id="ARBA00022801"/>
    </source>
</evidence>
<protein>
    <submittedName>
        <fullName evidence="2">YqeG family HAD IIIA-type phosphatase</fullName>
    </submittedName>
</protein>
<dbReference type="NCBIfam" id="TIGR01662">
    <property type="entry name" value="HAD-SF-IIIA"/>
    <property type="match status" value="1"/>
</dbReference>
<dbReference type="InterPro" id="IPR010021">
    <property type="entry name" value="PGPP1/Gep4"/>
</dbReference>
<accession>A0ABT1RZK5</accession>
<reference evidence="2 3" key="1">
    <citation type="submission" date="2022-06" db="EMBL/GenBank/DDBJ databases">
        <title>Isolation of gut microbiota from human fecal samples.</title>
        <authorList>
            <person name="Pamer E.G."/>
            <person name="Barat B."/>
            <person name="Waligurski E."/>
            <person name="Medina S."/>
            <person name="Paddock L."/>
            <person name="Mostad J."/>
        </authorList>
    </citation>
    <scope>NUCLEOTIDE SEQUENCE [LARGE SCALE GENOMIC DNA]</scope>
    <source>
        <strain evidence="2 3">DFI.9.73</strain>
    </source>
</reference>
<sequence>MGIFKPTAMRGRVTELTPDFLSQLGARAVLLDVDNTIASYTSHEPIEGAVQWAQNMVEAGFRVMIVSNNFKKRVEPFARRFGLDCISFAMKPLPCGYLAARKRLQVPCRECVIIGDQIFTDVIGANLCGMKSVLLTPIEPEEGITFKMRRHCERGLREKYRNRKDGIQ</sequence>
<keyword evidence="1" id="KW-0378">Hydrolase</keyword>
<dbReference type="PANTHER" id="PTHR43316">
    <property type="entry name" value="HYDROLASE, HALOACID DELAHOGENASE-RELATED"/>
    <property type="match status" value="1"/>
</dbReference>
<dbReference type="EMBL" id="JANFZH010000018">
    <property type="protein sequence ID" value="MCQ4840079.1"/>
    <property type="molecule type" value="Genomic_DNA"/>
</dbReference>
<dbReference type="InterPro" id="IPR051540">
    <property type="entry name" value="S-2-haloacid_dehalogenase"/>
</dbReference>
<organism evidence="2 3">
    <name type="scientific">Neglectibacter timonensis</name>
    <dbReference type="NCBI Taxonomy" id="1776382"/>
    <lineage>
        <taxon>Bacteria</taxon>
        <taxon>Bacillati</taxon>
        <taxon>Bacillota</taxon>
        <taxon>Clostridia</taxon>
        <taxon>Eubacteriales</taxon>
        <taxon>Oscillospiraceae</taxon>
        <taxon>Neglectibacter</taxon>
    </lineage>
</organism>
<dbReference type="Proteomes" id="UP001524473">
    <property type="component" value="Unassembled WGS sequence"/>
</dbReference>
<evidence type="ECO:0000313" key="2">
    <source>
        <dbReference type="EMBL" id="MCQ4840079.1"/>
    </source>
</evidence>
<evidence type="ECO:0000313" key="3">
    <source>
        <dbReference type="Proteomes" id="UP001524473"/>
    </source>
</evidence>
<dbReference type="GeneID" id="90533657"/>
<dbReference type="Gene3D" id="3.40.50.1000">
    <property type="entry name" value="HAD superfamily/HAD-like"/>
    <property type="match status" value="1"/>
</dbReference>
<name>A0ABT1RZK5_9FIRM</name>
<dbReference type="RefSeq" id="WP_066866942.1">
    <property type="nucleotide sequence ID" value="NZ_CABKVV010000014.1"/>
</dbReference>
<dbReference type="SUPFAM" id="SSF56784">
    <property type="entry name" value="HAD-like"/>
    <property type="match status" value="1"/>
</dbReference>